<name>D6XZM0_BACIE</name>
<feature type="region of interest" description="Disordered" evidence="1">
    <location>
        <begin position="27"/>
        <end position="60"/>
    </location>
</feature>
<dbReference type="AlphaFoldDB" id="D6XZM0"/>
<keyword evidence="2" id="KW-0472">Membrane</keyword>
<evidence type="ECO:0000313" key="4">
    <source>
        <dbReference type="Proteomes" id="UP000000271"/>
    </source>
</evidence>
<dbReference type="RefSeq" id="WP_013171819.1">
    <property type="nucleotide sequence ID" value="NC_014219.1"/>
</dbReference>
<dbReference type="HOGENOM" id="CLU_1999305_0_0_9"/>
<dbReference type="KEGG" id="bse:Bsel_0870"/>
<keyword evidence="2" id="KW-0812">Transmembrane</keyword>
<proteinExistence type="predicted"/>
<organism evidence="3 4">
    <name type="scientific">Bacillus selenitireducens (strain ATCC 700615 / DSM 15326 / MLS10)</name>
    <dbReference type="NCBI Taxonomy" id="439292"/>
    <lineage>
        <taxon>Bacteria</taxon>
        <taxon>Bacillati</taxon>
        <taxon>Bacillota</taxon>
        <taxon>Bacilli</taxon>
        <taxon>Bacillales</taxon>
        <taxon>Bacillaceae</taxon>
        <taxon>Salisediminibacterium</taxon>
    </lineage>
</organism>
<accession>D6XZM0</accession>
<reference evidence="3" key="1">
    <citation type="submission" date="2009-10" db="EMBL/GenBank/DDBJ databases">
        <title>Complete sequence of Bacillus selenitireducens MLS10.</title>
        <authorList>
            <consortium name="US DOE Joint Genome Institute"/>
            <person name="Lucas S."/>
            <person name="Copeland A."/>
            <person name="Lapidus A."/>
            <person name="Glavina del Rio T."/>
            <person name="Dalin E."/>
            <person name="Tice H."/>
            <person name="Bruce D."/>
            <person name="Goodwin L."/>
            <person name="Pitluck S."/>
            <person name="Sims D."/>
            <person name="Brettin T."/>
            <person name="Detter J.C."/>
            <person name="Han C."/>
            <person name="Larimer F."/>
            <person name="Land M."/>
            <person name="Hauser L."/>
            <person name="Kyrpides N."/>
            <person name="Ovchinnikova G."/>
            <person name="Stolz J."/>
        </authorList>
    </citation>
    <scope>NUCLEOTIDE SEQUENCE [LARGE SCALE GENOMIC DNA]</scope>
    <source>
        <strain evidence="3">MLS10</strain>
    </source>
</reference>
<keyword evidence="4" id="KW-1185">Reference proteome</keyword>
<sequence>MKNHYLAALISVFSGIILFKLLTSPRTGTSKDQLKTNAQADHDSSHKKPPHSTKEASASSVVNTLQSMISSIFGTKGITGIRFDPSNQNIGQAIIFNVTIGSSGIRTRRISNQKPPSRTSTNPH</sequence>
<keyword evidence="2" id="KW-1133">Transmembrane helix</keyword>
<dbReference type="Proteomes" id="UP000000271">
    <property type="component" value="Chromosome"/>
</dbReference>
<evidence type="ECO:0000313" key="3">
    <source>
        <dbReference type="EMBL" id="ADH98394.1"/>
    </source>
</evidence>
<evidence type="ECO:0000256" key="1">
    <source>
        <dbReference type="SAM" id="MobiDB-lite"/>
    </source>
</evidence>
<dbReference type="EMBL" id="CP001791">
    <property type="protein sequence ID" value="ADH98394.1"/>
    <property type="molecule type" value="Genomic_DNA"/>
</dbReference>
<feature type="compositionally biased region" description="Polar residues" evidence="1">
    <location>
        <begin position="27"/>
        <end position="39"/>
    </location>
</feature>
<gene>
    <name evidence="3" type="ordered locus">Bsel_0870</name>
</gene>
<feature type="transmembrane region" description="Helical" evidence="2">
    <location>
        <begin position="6"/>
        <end position="23"/>
    </location>
</feature>
<protein>
    <submittedName>
        <fullName evidence="3">Uncharacterized protein</fullName>
    </submittedName>
</protein>
<evidence type="ECO:0000256" key="2">
    <source>
        <dbReference type="SAM" id="Phobius"/>
    </source>
</evidence>